<sequence>MTNCSRLPHILLITFIFIPVFINAQIPLSLNSMGNAFYNPPETMSFNLPFFDDDNVNHTCRVGSACTHCSQWFNENDACDNSMDKELPIYHCNSQGIIEQDSDAYLICNEKKRLEAKICPNGSIFKENHGCQDPTKVTFRQSAVTEINPNQPGCTYDIQCSAVWPNAKCNVDSGIGTCRCPENTHVARETRDGWVCVSLKDQGTGGTSPLYFICPLPEGAGFKIALNDPAPQFGSFPVGCTTGSSATVEPVAGLHGGASCIWPSTGEFVGDLYDCIHTAPSVKLQAQFPQSQYAPSADGVCCPSRALACVQPQVTGPNPTEPRWWYNSVTGTCQQFLWDPAATQAQFHSANNFRTIDHCESYCRDTCSRGSPQYTNEANVYAERPIHGCSTSITCANEYQCTAIGSQHLCCPTPSSICSTKGGRTLDLHPRTTPYHPGFTSHTSKENVRFYYDVSSGRCQDFVYKGNGGNYNNFLSKHECEMFCARLQCDRGTPLKIGEDSQRCQSNSQCPSSHECKADQGVCCPRKQTICSQPLRVGDCTENVKRYWYNAVSRQCQMFEFTGCQGNDNNFETILDCQNFCKNAIPEPRCMQGQAYKDTFGNFVQCNHGASNCPPNYECYFDGNLWGCCPTKSYTCSLTQDSGVQCGAGTTFKYYYNTQTQACDSFQYNGCDGNSNNFASRDTCEEYCGVGGCPHGGLPMRDHTGQLMVCTSQEVCPSSHECTTVFVSSNTINRCCPTKAHVCSLPPLQGTLCGSHQLTRYYFNIVTGQCSPFQYNGCDGNQNNFVSLSKCNNFCMSNSCPAGSVVYMDPNDHKPILCNEALKNSCPPNYSCTFNALLNNYVCCGSTDMGVCPEGEKAYVNAFDMTAKECMINMEGSCPSNYLCRFNLQRNKYYCCSSENGRTCPVGKFLYRDPRHGNSIRCTIGKEMCPDGYSCQSYLKGSFQGFCCSANTICPDEAEFLVDDSSQQPRICTMGAFVSCPNGYTCRATHGSNEGFCCRGHVVSVNDGCPPGNFVHMINNEIANCDPFNPPNAPCPGGYTCQWSTANQRYQCCGNRPLPVPEKKKDGCPPSQIAYQDGDAARVCTAGGHTCPVGYFCQFSSSNNQFQCCGVSAGCPNDQVAFIGLRGEPEKCLPTSPTCPHGYTCQKTLSGQHICCTIRVQSKDCSVEKIFVDGLCLRKSEPGEECTHNKQCNGGSICEEGKCVCANNMQLNGKYCQPIPTCTEKQILLDGICQSLVQIGERCLSSRQCPETSYCISGRCNCKRGQIEENGKCVLEEEVETKPSRPKVNSKPKPLITKCFNPSLTAYRDPVTDRVQFCSPMTSNCPENYYCQLNAVKQQYICCGIPEGRKNSVLHTRDVCPRGRIPYLLNGQPQKCSKARCPKGYQCVYNGHDYFCCSHNNAASSFTKPKIISHKNDQCPWGASLIYPATHTPVTCDPRLKTCPLGYSCERSRAGRSYICCSLRLRDDIGQHGCPHNTVQVQRLVSEGVIQRHCERACPPHSRPIGGVCYEVADDQA</sequence>
<organism evidence="1 2">
    <name type="scientific">Panagrolaimus sp. ES5</name>
    <dbReference type="NCBI Taxonomy" id="591445"/>
    <lineage>
        <taxon>Eukaryota</taxon>
        <taxon>Metazoa</taxon>
        <taxon>Ecdysozoa</taxon>
        <taxon>Nematoda</taxon>
        <taxon>Chromadorea</taxon>
        <taxon>Rhabditida</taxon>
        <taxon>Tylenchina</taxon>
        <taxon>Panagrolaimomorpha</taxon>
        <taxon>Panagrolaimoidea</taxon>
        <taxon>Panagrolaimidae</taxon>
        <taxon>Panagrolaimus</taxon>
    </lineage>
</organism>
<evidence type="ECO:0000313" key="2">
    <source>
        <dbReference type="WBParaSite" id="ES5_v2.g9047.t1"/>
    </source>
</evidence>
<dbReference type="WBParaSite" id="ES5_v2.g9047.t1">
    <property type="protein sequence ID" value="ES5_v2.g9047.t1"/>
    <property type="gene ID" value="ES5_v2.g9047"/>
</dbReference>
<dbReference type="Proteomes" id="UP000887579">
    <property type="component" value="Unplaced"/>
</dbReference>
<name>A0AC34GW61_9BILA</name>
<proteinExistence type="predicted"/>
<reference evidence="2" key="1">
    <citation type="submission" date="2022-11" db="UniProtKB">
        <authorList>
            <consortium name="WormBaseParasite"/>
        </authorList>
    </citation>
    <scope>IDENTIFICATION</scope>
</reference>
<accession>A0AC34GW61</accession>
<evidence type="ECO:0000313" key="1">
    <source>
        <dbReference type="Proteomes" id="UP000887579"/>
    </source>
</evidence>
<protein>
    <submittedName>
        <fullName evidence="2">BPTI/Kunitz inhibitor domain-containing protein</fullName>
    </submittedName>
</protein>